<feature type="compositionally biased region" description="Low complexity" evidence="1">
    <location>
        <begin position="186"/>
        <end position="204"/>
    </location>
</feature>
<evidence type="ECO:0000313" key="5">
    <source>
        <dbReference type="Proteomes" id="UP000008536"/>
    </source>
</evidence>
<keyword evidence="2" id="KW-1133">Transmembrane helix</keyword>
<feature type="compositionally biased region" description="Basic and acidic residues" evidence="1">
    <location>
        <begin position="135"/>
        <end position="156"/>
    </location>
</feature>
<name>C5DXN1_ZYGRC</name>
<keyword evidence="5" id="KW-1185">Reference proteome</keyword>
<dbReference type="AlphaFoldDB" id="C5DXN1"/>
<keyword evidence="2" id="KW-0472">Membrane</keyword>
<sequence length="307" mass="34564">MFKKFNLASSLVGLYLFVKTASSSPYEVTVFEQEDVSMLSEEQPLSIHVSPEALSPEVVEKLGTSSNIIFTDLPNSPQFVSIKDYESMMFATNELLDELLQQNRSNDNNNQIEDSLNQQDRENYESVHKIYDGTLHEGDQPEEHKEHEEEKEEPPTEKFTSTSTIMETQPEPTVTETESTCHESDSSSTYSSPTSTFAESTPCSTSTEMSSECSHCSSIHTSEKNHHKTSANVTVFRNSTESSTHPTFTSKSFGKHRNYTKIQHPKLNHTNYTNQTTIGFHNASSSIMPTTMFFAFLISILVFAQMC</sequence>
<dbReference type="HOGENOM" id="CLU_957154_0_0_1"/>
<keyword evidence="3" id="KW-0732">Signal</keyword>
<dbReference type="KEGG" id="zro:ZYRO0F06380g"/>
<evidence type="ECO:0000256" key="3">
    <source>
        <dbReference type="SAM" id="SignalP"/>
    </source>
</evidence>
<feature type="signal peptide" evidence="3">
    <location>
        <begin position="1"/>
        <end position="23"/>
    </location>
</feature>
<organism evidence="4 5">
    <name type="scientific">Zygosaccharomyces rouxii (strain ATCC 2623 / CBS 732 / NBRC 1130 / NCYC 568 / NRRL Y-229)</name>
    <dbReference type="NCBI Taxonomy" id="559307"/>
    <lineage>
        <taxon>Eukaryota</taxon>
        <taxon>Fungi</taxon>
        <taxon>Dikarya</taxon>
        <taxon>Ascomycota</taxon>
        <taxon>Saccharomycotina</taxon>
        <taxon>Saccharomycetes</taxon>
        <taxon>Saccharomycetales</taxon>
        <taxon>Saccharomycetaceae</taxon>
        <taxon>Zygosaccharomyces</taxon>
    </lineage>
</organism>
<reference evidence="4 5" key="1">
    <citation type="journal article" date="2009" name="Genome Res.">
        <title>Comparative genomics of protoploid Saccharomycetaceae.</title>
        <authorList>
            <consortium name="The Genolevures Consortium"/>
            <person name="Souciet J.-L."/>
            <person name="Dujon B."/>
            <person name="Gaillardin C."/>
            <person name="Johnston M."/>
            <person name="Baret P.V."/>
            <person name="Cliften P."/>
            <person name="Sherman D.J."/>
            <person name="Weissenbach J."/>
            <person name="Westhof E."/>
            <person name="Wincker P."/>
            <person name="Jubin C."/>
            <person name="Poulain J."/>
            <person name="Barbe V."/>
            <person name="Segurens B."/>
            <person name="Artiguenave F."/>
            <person name="Anthouard V."/>
            <person name="Vacherie B."/>
            <person name="Val M.-E."/>
            <person name="Fulton R.S."/>
            <person name="Minx P."/>
            <person name="Wilson R."/>
            <person name="Durrens P."/>
            <person name="Jean G."/>
            <person name="Marck C."/>
            <person name="Martin T."/>
            <person name="Nikolski M."/>
            <person name="Rolland T."/>
            <person name="Seret M.-L."/>
            <person name="Casaregola S."/>
            <person name="Despons L."/>
            <person name="Fairhead C."/>
            <person name="Fischer G."/>
            <person name="Lafontaine I."/>
            <person name="Leh V."/>
            <person name="Lemaire M."/>
            <person name="de Montigny J."/>
            <person name="Neuveglise C."/>
            <person name="Thierry A."/>
            <person name="Blanc-Lenfle I."/>
            <person name="Bleykasten C."/>
            <person name="Diffels J."/>
            <person name="Fritsch E."/>
            <person name="Frangeul L."/>
            <person name="Goeffon A."/>
            <person name="Jauniaux N."/>
            <person name="Kachouri-Lafond R."/>
            <person name="Payen C."/>
            <person name="Potier S."/>
            <person name="Pribylova L."/>
            <person name="Ozanne C."/>
            <person name="Richard G.-F."/>
            <person name="Sacerdot C."/>
            <person name="Straub M.-L."/>
            <person name="Talla E."/>
        </authorList>
    </citation>
    <scope>NUCLEOTIDE SEQUENCE [LARGE SCALE GENOMIC DNA]</scope>
    <source>
        <strain evidence="4 5">ATCC 2623 / CBS 732 / BCRC 21506 / NBRC 1130 / NCYC 568 / NRRL Y-229</strain>
    </source>
</reference>
<dbReference type="EMBL" id="CU928178">
    <property type="protein sequence ID" value="CAR28542.1"/>
    <property type="molecule type" value="Genomic_DNA"/>
</dbReference>
<feature type="transmembrane region" description="Helical" evidence="2">
    <location>
        <begin position="286"/>
        <end position="304"/>
    </location>
</feature>
<feature type="compositionally biased region" description="Low complexity" evidence="1">
    <location>
        <begin position="167"/>
        <end position="178"/>
    </location>
</feature>
<protein>
    <submittedName>
        <fullName evidence="4">ZYRO0F06380p</fullName>
    </submittedName>
</protein>
<dbReference type="Proteomes" id="UP000008536">
    <property type="component" value="Chromosome F"/>
</dbReference>
<evidence type="ECO:0000256" key="2">
    <source>
        <dbReference type="SAM" id="Phobius"/>
    </source>
</evidence>
<accession>C5DXN1</accession>
<proteinExistence type="predicted"/>
<feature type="chain" id="PRO_5002950664" evidence="3">
    <location>
        <begin position="24"/>
        <end position="307"/>
    </location>
</feature>
<dbReference type="InParanoid" id="C5DXN1"/>
<keyword evidence="2" id="KW-0812">Transmembrane</keyword>
<feature type="region of interest" description="Disordered" evidence="1">
    <location>
        <begin position="135"/>
        <end position="204"/>
    </location>
</feature>
<gene>
    <name evidence="4" type="ordered locus">ZYRO0F06380g</name>
</gene>
<evidence type="ECO:0000313" key="4">
    <source>
        <dbReference type="EMBL" id="CAR28542.1"/>
    </source>
</evidence>
<evidence type="ECO:0000256" key="1">
    <source>
        <dbReference type="SAM" id="MobiDB-lite"/>
    </source>
</evidence>